<dbReference type="InterPro" id="IPR015424">
    <property type="entry name" value="PyrdxlP-dep_Trfase"/>
</dbReference>
<dbReference type="InterPro" id="IPR015422">
    <property type="entry name" value="PyrdxlP-dep_Trfase_small"/>
</dbReference>
<dbReference type="Pfam" id="PF00464">
    <property type="entry name" value="SHMT"/>
    <property type="match status" value="1"/>
</dbReference>
<dbReference type="InterPro" id="IPR015421">
    <property type="entry name" value="PyrdxlP-dep_Trfase_major"/>
</dbReference>
<protein>
    <submittedName>
        <fullName evidence="7">Serine hydroxymethyltransferase</fullName>
        <ecNumber evidence="7">2.1.2.1</ecNumber>
    </submittedName>
</protein>
<feature type="domain" description="EF-hand" evidence="6">
    <location>
        <begin position="25"/>
        <end position="45"/>
    </location>
</feature>
<comment type="cofactor">
    <cofactor evidence="1">
        <name>pyridoxal 5'-phosphate</name>
        <dbReference type="ChEBI" id="CHEBI:597326"/>
    </cofactor>
</comment>
<dbReference type="GO" id="GO:0008168">
    <property type="term" value="F:methyltransferase activity"/>
    <property type="evidence" value="ECO:0007669"/>
    <property type="project" value="UniProtKB-KW"/>
</dbReference>
<accession>A0A2M7UCY4</accession>
<comment type="caution">
    <text evidence="7">The sequence shown here is derived from an EMBL/GenBank/DDBJ whole genome shotgun (WGS) entry which is preliminary data.</text>
</comment>
<evidence type="ECO:0000313" key="7">
    <source>
        <dbReference type="EMBL" id="PIZ69029.1"/>
    </source>
</evidence>
<dbReference type="GO" id="GO:0005509">
    <property type="term" value="F:calcium ion binding"/>
    <property type="evidence" value="ECO:0007669"/>
    <property type="project" value="InterPro"/>
</dbReference>
<dbReference type="InterPro" id="IPR019798">
    <property type="entry name" value="Ser_HO-MeTrfase_PLP_BS"/>
</dbReference>
<dbReference type="GO" id="GO:0030170">
    <property type="term" value="F:pyridoxal phosphate binding"/>
    <property type="evidence" value="ECO:0007669"/>
    <property type="project" value="InterPro"/>
</dbReference>
<reference evidence="8" key="1">
    <citation type="submission" date="2017-09" db="EMBL/GenBank/DDBJ databases">
        <title>Depth-based differentiation of microbial function through sediment-hosted aquifers and enrichment of novel symbionts in the deep terrestrial subsurface.</title>
        <authorList>
            <person name="Probst A.J."/>
            <person name="Ladd B."/>
            <person name="Jarett J.K."/>
            <person name="Geller-Mcgrath D.E."/>
            <person name="Sieber C.M.K."/>
            <person name="Emerson J.B."/>
            <person name="Anantharaman K."/>
            <person name="Thomas B.C."/>
            <person name="Malmstrom R."/>
            <person name="Stieglmeier M."/>
            <person name="Klingl A."/>
            <person name="Woyke T."/>
            <person name="Ryan C.M."/>
            <person name="Banfield J.F."/>
        </authorList>
    </citation>
    <scope>NUCLEOTIDE SEQUENCE [LARGE SCALE GENOMIC DNA]</scope>
</reference>
<dbReference type="PROSITE" id="PS00096">
    <property type="entry name" value="SHMT"/>
    <property type="match status" value="1"/>
</dbReference>
<dbReference type="PANTHER" id="PTHR11680">
    <property type="entry name" value="SERINE HYDROXYMETHYLTRANSFERASE"/>
    <property type="match status" value="1"/>
</dbReference>
<dbReference type="GO" id="GO:0005829">
    <property type="term" value="C:cytosol"/>
    <property type="evidence" value="ECO:0007669"/>
    <property type="project" value="TreeGrafter"/>
</dbReference>
<dbReference type="GO" id="GO:0046653">
    <property type="term" value="P:tetrahydrofolate metabolic process"/>
    <property type="evidence" value="ECO:0007669"/>
    <property type="project" value="TreeGrafter"/>
</dbReference>
<dbReference type="PROSITE" id="PS50222">
    <property type="entry name" value="EF_HAND_2"/>
    <property type="match status" value="1"/>
</dbReference>
<dbReference type="GO" id="GO:0006730">
    <property type="term" value="P:one-carbon metabolic process"/>
    <property type="evidence" value="ECO:0007669"/>
    <property type="project" value="UniProtKB-KW"/>
</dbReference>
<dbReference type="InterPro" id="IPR049943">
    <property type="entry name" value="Ser_HO-MeTrfase-like"/>
</dbReference>
<sequence length="295" mass="32409">HLTHGAPVSHMGKVFNFVRYKTCPDKKGKIDFDELMKIAKEVKPKIVMCGYTSYPRDYDYADFKKVADEVGAIAFADVAHIGGLIAAGAMRNPFDYGFDIVATTTHKSLRGPRGAMILCREKYAEAIDRSVFPGLQGGPHMQTIAAIAVALGKALQPEFKDYGQQVLKNAKILAQTLMENGTKLITDGTDNHMMVADTMISFGIDGKVAEQILDKISITVNKQVIPDDSNPPLKPSGIRLGTPAATTRGMKEKEMEQIGKWIVGALKNYQDEDYLANLKKEVEELFSKFPVPGIL</sequence>
<dbReference type="InterPro" id="IPR039429">
    <property type="entry name" value="SHMT-like_dom"/>
</dbReference>
<keyword evidence="7" id="KW-0489">Methyltransferase</keyword>
<dbReference type="AlphaFoldDB" id="A0A2M7UCY4"/>
<dbReference type="GO" id="GO:0004372">
    <property type="term" value="F:glycine hydroxymethyltransferase activity"/>
    <property type="evidence" value="ECO:0007669"/>
    <property type="project" value="UniProtKB-EC"/>
</dbReference>
<evidence type="ECO:0000256" key="4">
    <source>
        <dbReference type="ARBA" id="ARBA00022679"/>
    </source>
</evidence>
<dbReference type="PANTHER" id="PTHR11680:SF50">
    <property type="entry name" value="SERINE HYDROXYMETHYLTRANSFERASE"/>
    <property type="match status" value="1"/>
</dbReference>
<dbReference type="EMBL" id="PFOG01000191">
    <property type="protein sequence ID" value="PIZ69029.1"/>
    <property type="molecule type" value="Genomic_DNA"/>
</dbReference>
<name>A0A2M7UCY4_9BACT</name>
<gene>
    <name evidence="7" type="primary">glyA</name>
    <name evidence="7" type="ORF">COY11_05110</name>
</gene>
<organism evidence="7 8">
    <name type="scientific">Candidatus Portnoybacteria bacterium CG_4_10_14_0_2_um_filter_44_20</name>
    <dbReference type="NCBI Taxonomy" id="1974799"/>
    <lineage>
        <taxon>Bacteria</taxon>
        <taxon>Candidatus Portnoyibacteriota</taxon>
    </lineage>
</organism>
<dbReference type="Proteomes" id="UP000229805">
    <property type="component" value="Unassembled WGS sequence"/>
</dbReference>
<evidence type="ECO:0000259" key="6">
    <source>
        <dbReference type="PROSITE" id="PS50222"/>
    </source>
</evidence>
<dbReference type="GO" id="GO:0019264">
    <property type="term" value="P:glycine biosynthetic process from serine"/>
    <property type="evidence" value="ECO:0007669"/>
    <property type="project" value="TreeGrafter"/>
</dbReference>
<dbReference type="EC" id="2.1.2.1" evidence="7"/>
<keyword evidence="5" id="KW-0663">Pyridoxal phosphate</keyword>
<feature type="non-terminal residue" evidence="7">
    <location>
        <position position="1"/>
    </location>
</feature>
<evidence type="ECO:0000256" key="3">
    <source>
        <dbReference type="ARBA" id="ARBA00022563"/>
    </source>
</evidence>
<dbReference type="GO" id="GO:0032259">
    <property type="term" value="P:methylation"/>
    <property type="evidence" value="ECO:0007669"/>
    <property type="project" value="UniProtKB-KW"/>
</dbReference>
<evidence type="ECO:0000313" key="8">
    <source>
        <dbReference type="Proteomes" id="UP000229805"/>
    </source>
</evidence>
<keyword evidence="3" id="KW-0554">One-carbon metabolism</keyword>
<dbReference type="Gene3D" id="3.40.640.10">
    <property type="entry name" value="Type I PLP-dependent aspartate aminotransferase-like (Major domain)"/>
    <property type="match status" value="1"/>
</dbReference>
<evidence type="ECO:0000256" key="5">
    <source>
        <dbReference type="ARBA" id="ARBA00022898"/>
    </source>
</evidence>
<keyword evidence="4 7" id="KW-0808">Transferase</keyword>
<comment type="similarity">
    <text evidence="2">Belongs to the SHMT family.</text>
</comment>
<dbReference type="SUPFAM" id="SSF53383">
    <property type="entry name" value="PLP-dependent transferases"/>
    <property type="match status" value="1"/>
</dbReference>
<dbReference type="NCBIfam" id="NF000586">
    <property type="entry name" value="PRK00011.1"/>
    <property type="match status" value="1"/>
</dbReference>
<dbReference type="Gene3D" id="3.90.1150.10">
    <property type="entry name" value="Aspartate Aminotransferase, domain 1"/>
    <property type="match status" value="1"/>
</dbReference>
<dbReference type="InterPro" id="IPR002048">
    <property type="entry name" value="EF_hand_dom"/>
</dbReference>
<evidence type="ECO:0000256" key="2">
    <source>
        <dbReference type="ARBA" id="ARBA00006376"/>
    </source>
</evidence>
<evidence type="ECO:0000256" key="1">
    <source>
        <dbReference type="ARBA" id="ARBA00001933"/>
    </source>
</evidence>
<proteinExistence type="inferred from homology"/>